<name>A0A0E3PW29_METMZ</name>
<sequence length="126" mass="14195">MSIVYQKPQLDTVLALPEATGQEIEQRNRNDNTFKISSCFKEFETADFETLNPKMKFSIHPAPHYISSNASTLSGKMCTVEESGLALLKTAKKIFLDFNRLTESYPVVTDRASELCSCPKTPENRN</sequence>
<proteinExistence type="predicted"/>
<gene>
    <name evidence="1" type="ORF">MSMAW_1704</name>
</gene>
<dbReference type="Proteomes" id="UP000033058">
    <property type="component" value="Chromosome"/>
</dbReference>
<protein>
    <submittedName>
        <fullName evidence="1">Uncharacterized protein</fullName>
    </submittedName>
</protein>
<organism evidence="1 2">
    <name type="scientific">Methanosarcina mazei WWM610</name>
    <dbReference type="NCBI Taxonomy" id="1434117"/>
    <lineage>
        <taxon>Archaea</taxon>
        <taxon>Methanobacteriati</taxon>
        <taxon>Methanobacteriota</taxon>
        <taxon>Stenosarchaea group</taxon>
        <taxon>Methanomicrobia</taxon>
        <taxon>Methanosarcinales</taxon>
        <taxon>Methanosarcinaceae</taxon>
        <taxon>Methanosarcina</taxon>
    </lineage>
</organism>
<dbReference type="HOGENOM" id="CLU_161789_0_0_2"/>
<reference evidence="1 2" key="1">
    <citation type="submission" date="2014-07" db="EMBL/GenBank/DDBJ databases">
        <title>Methanogenic archaea and the global carbon cycle.</title>
        <authorList>
            <person name="Henriksen J.R."/>
            <person name="Luke J."/>
            <person name="Reinhart S."/>
            <person name="Benedict M.N."/>
            <person name="Youngblut N.D."/>
            <person name="Metcalf M.E."/>
            <person name="Whitaker R.J."/>
            <person name="Metcalf W.W."/>
        </authorList>
    </citation>
    <scope>NUCLEOTIDE SEQUENCE [LARGE SCALE GENOMIC DNA]</scope>
    <source>
        <strain evidence="1 2">WWM610</strain>
    </source>
</reference>
<evidence type="ECO:0000313" key="2">
    <source>
        <dbReference type="Proteomes" id="UP000033058"/>
    </source>
</evidence>
<dbReference type="EMBL" id="CP009509">
    <property type="protein sequence ID" value="AKB40695.1"/>
    <property type="molecule type" value="Genomic_DNA"/>
</dbReference>
<dbReference type="PATRIC" id="fig|1434117.4.peg.2177"/>
<dbReference type="GeneID" id="24851417"/>
<dbReference type="RefSeq" id="WP_015412913.1">
    <property type="nucleotide sequence ID" value="NZ_CP009509.1"/>
</dbReference>
<accession>A0A0E3PW29</accession>
<evidence type="ECO:0000313" key="1">
    <source>
        <dbReference type="EMBL" id="AKB40695.1"/>
    </source>
</evidence>
<dbReference type="AlphaFoldDB" id="A0A0E3PW29"/>